<accession>A0A132PBF5</accession>
<evidence type="ECO:0000313" key="1">
    <source>
        <dbReference type="EMBL" id="KWX19663.1"/>
    </source>
</evidence>
<organism evidence="1 2">
    <name type="scientific">Mycolicibacterium wolinskyi</name>
    <dbReference type="NCBI Taxonomy" id="59750"/>
    <lineage>
        <taxon>Bacteria</taxon>
        <taxon>Bacillati</taxon>
        <taxon>Actinomycetota</taxon>
        <taxon>Actinomycetes</taxon>
        <taxon>Mycobacteriales</taxon>
        <taxon>Mycobacteriaceae</taxon>
        <taxon>Mycolicibacterium</taxon>
    </lineage>
</organism>
<name>A0A132PBF5_9MYCO</name>
<proteinExistence type="predicted"/>
<gene>
    <name evidence="1" type="ORF">AFM11_34570</name>
</gene>
<dbReference type="EMBL" id="LGTW01000038">
    <property type="protein sequence ID" value="KWX19663.1"/>
    <property type="molecule type" value="Genomic_DNA"/>
</dbReference>
<sequence length="98" mass="10792">MNQQFISSVQGSVIQNLHGTAHFGPEAREILSIIHELGGAQAASLESSLHELEDPDARKPDRLVARQKIRSFLSSVGNQLTNASITTLQRYLEQRIGL</sequence>
<reference evidence="1 2" key="1">
    <citation type="submission" date="2015-07" db="EMBL/GenBank/DDBJ databases">
        <title>A draft genome sequence of Mycobacterium wolinskyi.</title>
        <authorList>
            <person name="de Man T.J."/>
            <person name="Perry K.A."/>
            <person name="Coulliette A.D."/>
            <person name="Jensen B."/>
            <person name="Toney N.C."/>
            <person name="Limbago B.M."/>
            <person name="Noble-Wang J."/>
        </authorList>
    </citation>
    <scope>NUCLEOTIDE SEQUENCE [LARGE SCALE GENOMIC DNA]</scope>
    <source>
        <strain evidence="1 2">CDC_01</strain>
    </source>
</reference>
<dbReference type="PATRIC" id="fig|59750.3.peg.5259"/>
<evidence type="ECO:0000313" key="2">
    <source>
        <dbReference type="Proteomes" id="UP000070612"/>
    </source>
</evidence>
<comment type="caution">
    <text evidence="1">The sequence shown here is derived from an EMBL/GenBank/DDBJ whole genome shotgun (WGS) entry which is preliminary data.</text>
</comment>
<dbReference type="Proteomes" id="UP000070612">
    <property type="component" value="Unassembled WGS sequence"/>
</dbReference>
<protein>
    <submittedName>
        <fullName evidence="1">Uncharacterized protein</fullName>
    </submittedName>
</protein>
<dbReference type="AlphaFoldDB" id="A0A132PBF5"/>
<keyword evidence="2" id="KW-1185">Reference proteome</keyword>